<dbReference type="SUPFAM" id="SSF46785">
    <property type="entry name" value="Winged helix' DNA-binding domain"/>
    <property type="match status" value="1"/>
</dbReference>
<dbReference type="EMBL" id="SLWS01000008">
    <property type="protein sequence ID" value="TCO54903.1"/>
    <property type="molecule type" value="Genomic_DNA"/>
</dbReference>
<dbReference type="PANTHER" id="PTHR33154:SF15">
    <property type="entry name" value="REGULATORY PROTEIN ARSR"/>
    <property type="match status" value="1"/>
</dbReference>
<dbReference type="RefSeq" id="WP_132122691.1">
    <property type="nucleotide sequence ID" value="NZ_SLWS01000008.1"/>
</dbReference>
<dbReference type="InterPro" id="IPR036388">
    <property type="entry name" value="WH-like_DNA-bd_sf"/>
</dbReference>
<gene>
    <name evidence="5" type="ORF">EV192_108191</name>
</gene>
<evidence type="ECO:0000256" key="1">
    <source>
        <dbReference type="ARBA" id="ARBA00023015"/>
    </source>
</evidence>
<protein>
    <submittedName>
        <fullName evidence="5">Helix-turn-helix protein</fullName>
    </submittedName>
</protein>
<dbReference type="CDD" id="cd00090">
    <property type="entry name" value="HTH_ARSR"/>
    <property type="match status" value="1"/>
</dbReference>
<accession>A0A4R2J750</accession>
<sequence>MERETREIKDSKVLAAMAHPVRRRLMDVLRVNGPSTVSALAEYTGQAVGNISHHLKVLAECELVEEAPELARDRRERWWRRVPGRLRWSAQDFPDDPIFYAASSLNLEHAMNIARSGLENWESYPEEWKGAPFSTDTWIDLSAAELKELSAEVIALFNRWSDRDVPDDEQERKPVFLFAFGTPGRP</sequence>
<keyword evidence="6" id="KW-1185">Reference proteome</keyword>
<proteinExistence type="predicted"/>
<dbReference type="InterPro" id="IPR036390">
    <property type="entry name" value="WH_DNA-bd_sf"/>
</dbReference>
<dbReference type="Gene3D" id="1.10.10.10">
    <property type="entry name" value="Winged helix-like DNA-binding domain superfamily/Winged helix DNA-binding domain"/>
    <property type="match status" value="1"/>
</dbReference>
<dbReference type="Pfam" id="PF01022">
    <property type="entry name" value="HTH_5"/>
    <property type="match status" value="1"/>
</dbReference>
<keyword evidence="3" id="KW-0804">Transcription</keyword>
<name>A0A4R2J750_9PSEU</name>
<dbReference type="PANTHER" id="PTHR33154">
    <property type="entry name" value="TRANSCRIPTIONAL REGULATOR, ARSR FAMILY"/>
    <property type="match status" value="1"/>
</dbReference>
<reference evidence="5 6" key="1">
    <citation type="submission" date="2019-03" db="EMBL/GenBank/DDBJ databases">
        <title>Genomic Encyclopedia of Type Strains, Phase IV (KMG-IV): sequencing the most valuable type-strain genomes for metagenomic binning, comparative biology and taxonomic classification.</title>
        <authorList>
            <person name="Goeker M."/>
        </authorList>
    </citation>
    <scope>NUCLEOTIDE SEQUENCE [LARGE SCALE GENOMIC DNA]</scope>
    <source>
        <strain evidence="5 6">DSM 45934</strain>
    </source>
</reference>
<evidence type="ECO:0000313" key="5">
    <source>
        <dbReference type="EMBL" id="TCO54903.1"/>
    </source>
</evidence>
<evidence type="ECO:0000259" key="4">
    <source>
        <dbReference type="SMART" id="SM00418"/>
    </source>
</evidence>
<dbReference type="InterPro" id="IPR001845">
    <property type="entry name" value="HTH_ArsR_DNA-bd_dom"/>
</dbReference>
<dbReference type="GO" id="GO:0003700">
    <property type="term" value="F:DNA-binding transcription factor activity"/>
    <property type="evidence" value="ECO:0007669"/>
    <property type="project" value="InterPro"/>
</dbReference>
<keyword evidence="2" id="KW-0238">DNA-binding</keyword>
<dbReference type="InterPro" id="IPR051081">
    <property type="entry name" value="HTH_MetalResp_TranReg"/>
</dbReference>
<organism evidence="5 6">
    <name type="scientific">Actinocrispum wychmicini</name>
    <dbReference type="NCBI Taxonomy" id="1213861"/>
    <lineage>
        <taxon>Bacteria</taxon>
        <taxon>Bacillati</taxon>
        <taxon>Actinomycetota</taxon>
        <taxon>Actinomycetes</taxon>
        <taxon>Pseudonocardiales</taxon>
        <taxon>Pseudonocardiaceae</taxon>
        <taxon>Actinocrispum</taxon>
    </lineage>
</organism>
<evidence type="ECO:0000256" key="2">
    <source>
        <dbReference type="ARBA" id="ARBA00023125"/>
    </source>
</evidence>
<evidence type="ECO:0000313" key="6">
    <source>
        <dbReference type="Proteomes" id="UP000295680"/>
    </source>
</evidence>
<dbReference type="AlphaFoldDB" id="A0A4R2J750"/>
<dbReference type="InterPro" id="IPR011991">
    <property type="entry name" value="ArsR-like_HTH"/>
</dbReference>
<dbReference type="GO" id="GO:0003677">
    <property type="term" value="F:DNA binding"/>
    <property type="evidence" value="ECO:0007669"/>
    <property type="project" value="UniProtKB-KW"/>
</dbReference>
<evidence type="ECO:0000256" key="3">
    <source>
        <dbReference type="ARBA" id="ARBA00023163"/>
    </source>
</evidence>
<keyword evidence="1" id="KW-0805">Transcription regulation</keyword>
<comment type="caution">
    <text evidence="5">The sequence shown here is derived from an EMBL/GenBank/DDBJ whole genome shotgun (WGS) entry which is preliminary data.</text>
</comment>
<feature type="domain" description="HTH arsR-type" evidence="4">
    <location>
        <begin position="12"/>
        <end position="119"/>
    </location>
</feature>
<dbReference type="Proteomes" id="UP000295680">
    <property type="component" value="Unassembled WGS sequence"/>
</dbReference>
<dbReference type="OrthoDB" id="7945987at2"/>
<dbReference type="SMART" id="SM00418">
    <property type="entry name" value="HTH_ARSR"/>
    <property type="match status" value="1"/>
</dbReference>